<evidence type="ECO:0000256" key="2">
    <source>
        <dbReference type="SAM" id="MobiDB-lite"/>
    </source>
</evidence>
<accession>A0A8C2F381</accession>
<sequence>PLKMSLYSFKSKLRLLLQSPLFMPSTGDWMGTLGRSGPMGEIPCRRMRSGSYVKAMADLEDSDDSDGSPKPSPKSTARRQSYLRATQQSLTACGHSLISHLFSSLCDPCPLPVLSCLTSLREYSGNRSLDNLDCIGGSSPFPNWDDDDFSQGCSTLGRGSCISQVRPLMTFDEPPDMPMPTCFRSRSHSYLRAIQAGCSQDDDTASVDSDSPPPTTTTTVRTYSNSTGEEENSSGVSLLQKHLKKKCISRFDGVAHCPVQTEFVFPCLKFK</sequence>
<comment type="similarity">
    <text evidence="1">Belongs to the SAPAP family.</text>
</comment>
<dbReference type="AlphaFoldDB" id="A0A8C2F381"/>
<feature type="region of interest" description="Disordered" evidence="2">
    <location>
        <begin position="199"/>
        <end position="235"/>
    </location>
</feature>
<dbReference type="PANTHER" id="PTHR12353">
    <property type="entry name" value="DISKS LARGE-ASSOCIATED PROTEIN DAP SAP90/PSD-95-ASSOCIATED PROTEIN"/>
    <property type="match status" value="1"/>
</dbReference>
<evidence type="ECO:0000256" key="1">
    <source>
        <dbReference type="ARBA" id="ARBA00008839"/>
    </source>
</evidence>
<name>A0A8C2F381_CYPCA</name>
<organism evidence="3 4">
    <name type="scientific">Cyprinus carpio</name>
    <name type="common">Common carp</name>
    <dbReference type="NCBI Taxonomy" id="7962"/>
    <lineage>
        <taxon>Eukaryota</taxon>
        <taxon>Metazoa</taxon>
        <taxon>Chordata</taxon>
        <taxon>Craniata</taxon>
        <taxon>Vertebrata</taxon>
        <taxon>Euteleostomi</taxon>
        <taxon>Actinopterygii</taxon>
        <taxon>Neopterygii</taxon>
        <taxon>Teleostei</taxon>
        <taxon>Ostariophysi</taxon>
        <taxon>Cypriniformes</taxon>
        <taxon>Cyprinidae</taxon>
        <taxon>Cyprininae</taxon>
        <taxon>Cyprinus</taxon>
    </lineage>
</organism>
<evidence type="ECO:0000313" key="4">
    <source>
        <dbReference type="Proteomes" id="UP000694701"/>
    </source>
</evidence>
<evidence type="ECO:0000313" key="3">
    <source>
        <dbReference type="Ensembl" id="ENSCCRP00020050127.1"/>
    </source>
</evidence>
<dbReference type="GO" id="GO:0098978">
    <property type="term" value="C:glutamatergic synapse"/>
    <property type="evidence" value="ECO:0007669"/>
    <property type="project" value="TreeGrafter"/>
</dbReference>
<dbReference type="GO" id="GO:0060090">
    <property type="term" value="F:molecular adaptor activity"/>
    <property type="evidence" value="ECO:0007669"/>
    <property type="project" value="TreeGrafter"/>
</dbReference>
<dbReference type="Proteomes" id="UP000694701">
    <property type="component" value="Unplaced"/>
</dbReference>
<dbReference type="GO" id="GO:0023052">
    <property type="term" value="P:signaling"/>
    <property type="evidence" value="ECO:0007669"/>
    <property type="project" value="InterPro"/>
</dbReference>
<proteinExistence type="inferred from homology"/>
<dbReference type="InterPro" id="IPR005026">
    <property type="entry name" value="SAPAP"/>
</dbReference>
<dbReference type="GO" id="GO:0099572">
    <property type="term" value="C:postsynaptic specialization"/>
    <property type="evidence" value="ECO:0007669"/>
    <property type="project" value="TreeGrafter"/>
</dbReference>
<reference evidence="3" key="1">
    <citation type="submission" date="2025-08" db="UniProtKB">
        <authorList>
            <consortium name="Ensembl"/>
        </authorList>
    </citation>
    <scope>IDENTIFICATION</scope>
</reference>
<dbReference type="PANTHER" id="PTHR12353:SF19">
    <property type="entry name" value="DISKS LARGE-ASSOCIATED PROTEIN 4"/>
    <property type="match status" value="1"/>
</dbReference>
<feature type="compositionally biased region" description="Low complexity" evidence="2">
    <location>
        <begin position="206"/>
        <end position="235"/>
    </location>
</feature>
<feature type="region of interest" description="Disordered" evidence="2">
    <location>
        <begin position="58"/>
        <end position="81"/>
    </location>
</feature>
<protein>
    <recommendedName>
        <fullName evidence="5">DLG associated protein 4</fullName>
    </recommendedName>
</protein>
<dbReference type="Ensembl" id="ENSCCRT00020054615.1">
    <property type="protein sequence ID" value="ENSCCRP00020050127.1"/>
    <property type="gene ID" value="ENSCCRG00020022326.1"/>
</dbReference>
<evidence type="ECO:0008006" key="5">
    <source>
        <dbReference type="Google" id="ProtNLM"/>
    </source>
</evidence>